<reference evidence="2" key="1">
    <citation type="journal article" date="2020" name="mSystems">
        <title>Genome- and Community-Level Interaction Insights into Carbon Utilization and Element Cycling Functions of Hydrothermarchaeota in Hydrothermal Sediment.</title>
        <authorList>
            <person name="Zhou Z."/>
            <person name="Liu Y."/>
            <person name="Xu W."/>
            <person name="Pan J."/>
            <person name="Luo Z.H."/>
            <person name="Li M."/>
        </authorList>
    </citation>
    <scope>NUCLEOTIDE SEQUENCE [LARGE SCALE GENOMIC DNA]</scope>
    <source>
        <strain evidence="2">HyVt-96</strain>
    </source>
</reference>
<proteinExistence type="predicted"/>
<dbReference type="Gene3D" id="2.120.10.10">
    <property type="match status" value="1"/>
</dbReference>
<organism evidence="2">
    <name type="scientific">candidate division WOR-3 bacterium</name>
    <dbReference type="NCBI Taxonomy" id="2052148"/>
    <lineage>
        <taxon>Bacteria</taxon>
        <taxon>Bacteria division WOR-3</taxon>
    </lineage>
</organism>
<dbReference type="InterPro" id="IPR026444">
    <property type="entry name" value="Secre_tail"/>
</dbReference>
<evidence type="ECO:0000259" key="1">
    <source>
        <dbReference type="Pfam" id="PF18962"/>
    </source>
</evidence>
<gene>
    <name evidence="2" type="ORF">ENL43_00015</name>
</gene>
<dbReference type="AlphaFoldDB" id="A0A7V5HML9"/>
<evidence type="ECO:0000313" key="2">
    <source>
        <dbReference type="EMBL" id="HHF52735.1"/>
    </source>
</evidence>
<dbReference type="Pfam" id="PF18962">
    <property type="entry name" value="Por_Secre_tail"/>
    <property type="match status" value="1"/>
</dbReference>
<feature type="domain" description="Secretion system C-terminal sorting" evidence="1">
    <location>
        <begin position="268"/>
        <end position="344"/>
    </location>
</feature>
<feature type="non-terminal residue" evidence="2">
    <location>
        <position position="1"/>
    </location>
</feature>
<dbReference type="Gene3D" id="2.60.40.4070">
    <property type="match status" value="1"/>
</dbReference>
<sequence>TWKVWKSTDHGATFTVVDSVTYDIVNHDVPGLYYDESTNRLFIAGCTYNADDSVYVMWSDDFGDTWNGPVIAPMPKEPGIFGSWWYSYTGVTLNGKLHLLVVMSPEGIENGILYDAIFDGSTWNIVHVYGQMDSVGVDSLGNPVYDLNVLKQARTPSAAVDNMGRIYAMFWRYEEVGTDTIGPDPYFMVSEDEGLTWTGPAPIFPYADTLDEGRSEFAPTVVDDGNNINIYFFGAIDNYGYNPLYEYTTTTVLPGISERRADVLKFNVFPTIAKGNVTIQLSLPKATDVNVSLYNVAGQRVKTVYTGTLNAGTHNIPTSTSNLKSGVYFLKINAGERSASRPIIVE</sequence>
<dbReference type="CDD" id="cd15482">
    <property type="entry name" value="Sialidase_non-viral"/>
    <property type="match status" value="1"/>
</dbReference>
<comment type="caution">
    <text evidence="2">The sequence shown here is derived from an EMBL/GenBank/DDBJ whole genome shotgun (WGS) entry which is preliminary data.</text>
</comment>
<dbReference type="SUPFAM" id="SSF110296">
    <property type="entry name" value="Oligoxyloglucan reducing end-specific cellobiohydrolase"/>
    <property type="match status" value="1"/>
</dbReference>
<protein>
    <submittedName>
        <fullName evidence="2">T9SS type A sorting domain-containing protein</fullName>
    </submittedName>
</protein>
<dbReference type="Proteomes" id="UP000886050">
    <property type="component" value="Unassembled WGS sequence"/>
</dbReference>
<dbReference type="NCBIfam" id="TIGR04183">
    <property type="entry name" value="Por_Secre_tail"/>
    <property type="match status" value="1"/>
</dbReference>
<name>A0A7V5HML9_UNCW3</name>
<dbReference type="EMBL" id="DRTX01000002">
    <property type="protein sequence ID" value="HHF52735.1"/>
    <property type="molecule type" value="Genomic_DNA"/>
</dbReference>
<accession>A0A7V5HML9</accession>